<dbReference type="EMBL" id="LLYB01000125">
    <property type="protein sequence ID" value="KRR16790.1"/>
    <property type="molecule type" value="Genomic_DNA"/>
</dbReference>
<proteinExistence type="predicted"/>
<evidence type="ECO:0000313" key="2">
    <source>
        <dbReference type="Proteomes" id="UP000051660"/>
    </source>
</evidence>
<accession>A0A0R3MJ26</accession>
<reference evidence="1 2" key="1">
    <citation type="submission" date="2014-03" db="EMBL/GenBank/DDBJ databases">
        <title>Bradyrhizobium valentinum sp. nov., isolated from effective nodules of Lupinus mariae-josephae, a lupine endemic of basic-lime soils in Eastern Spain.</title>
        <authorList>
            <person name="Duran D."/>
            <person name="Rey L."/>
            <person name="Navarro A."/>
            <person name="Busquets A."/>
            <person name="Imperial J."/>
            <person name="Ruiz-Argueso T."/>
        </authorList>
    </citation>
    <scope>NUCLEOTIDE SEQUENCE [LARGE SCALE GENOMIC DNA]</scope>
    <source>
        <strain evidence="1 2">CCBAU 23086</strain>
    </source>
</reference>
<sequence>MPLKDWKRHRDIVAVAVVEGENRITARSIIPCQFLKTFIEADNRPSIALQPIEAIFKKRN</sequence>
<dbReference type="Proteomes" id="UP000051660">
    <property type="component" value="Unassembled WGS sequence"/>
</dbReference>
<dbReference type="AlphaFoldDB" id="A0A0R3MJ26"/>
<organism evidence="1 2">
    <name type="scientific">Bradyrhizobium lablabi</name>
    <dbReference type="NCBI Taxonomy" id="722472"/>
    <lineage>
        <taxon>Bacteria</taxon>
        <taxon>Pseudomonadati</taxon>
        <taxon>Pseudomonadota</taxon>
        <taxon>Alphaproteobacteria</taxon>
        <taxon>Hyphomicrobiales</taxon>
        <taxon>Nitrobacteraceae</taxon>
        <taxon>Bradyrhizobium</taxon>
    </lineage>
</organism>
<protein>
    <submittedName>
        <fullName evidence="1">Uncharacterized protein</fullName>
    </submittedName>
</protein>
<gene>
    <name evidence="1" type="ORF">CQ14_14470</name>
</gene>
<comment type="caution">
    <text evidence="1">The sequence shown here is derived from an EMBL/GenBank/DDBJ whole genome shotgun (WGS) entry which is preliminary data.</text>
</comment>
<name>A0A0R3MJ26_9BRAD</name>
<evidence type="ECO:0000313" key="1">
    <source>
        <dbReference type="EMBL" id="KRR16790.1"/>
    </source>
</evidence>